<evidence type="ECO:0000256" key="2">
    <source>
        <dbReference type="SAM" id="Phobius"/>
    </source>
</evidence>
<sequence>MFAAGRLIPVFKRRTPEAPPDPPQVVKPGGKGRPTPKRSEAEKRRRQPITAPTTRKEAYKKVRERQATDRAKARQGMAKGDEKHLLKRDRGPVRRMARDYVDSRRTVGSYLMYAMFAIVLLSLLPIPAARLLVLFAPPLLLVVVFAEGFLLSRGIKRLAAERHPGEDAKGVGMYAAMRAMQIRRLRIPNPRVRLGEKDKV</sequence>
<organism evidence="3 4">
    <name type="scientific">Actinomadura mexicana</name>
    <dbReference type="NCBI Taxonomy" id="134959"/>
    <lineage>
        <taxon>Bacteria</taxon>
        <taxon>Bacillati</taxon>
        <taxon>Actinomycetota</taxon>
        <taxon>Actinomycetes</taxon>
        <taxon>Streptosporangiales</taxon>
        <taxon>Thermomonosporaceae</taxon>
        <taxon>Actinomadura</taxon>
    </lineage>
</organism>
<feature type="transmembrane region" description="Helical" evidence="2">
    <location>
        <begin position="107"/>
        <end position="126"/>
    </location>
</feature>
<evidence type="ECO:0000313" key="3">
    <source>
        <dbReference type="EMBL" id="SNR68068.1"/>
    </source>
</evidence>
<dbReference type="InterPro" id="IPR021403">
    <property type="entry name" value="DUF3043"/>
</dbReference>
<feature type="region of interest" description="Disordered" evidence="1">
    <location>
        <begin position="1"/>
        <end position="83"/>
    </location>
</feature>
<dbReference type="AlphaFoldDB" id="A0A238YB96"/>
<keyword evidence="4" id="KW-1185">Reference proteome</keyword>
<proteinExistence type="predicted"/>
<accession>A0A238YB96</accession>
<evidence type="ECO:0000256" key="1">
    <source>
        <dbReference type="SAM" id="MobiDB-lite"/>
    </source>
</evidence>
<feature type="transmembrane region" description="Helical" evidence="2">
    <location>
        <begin position="132"/>
        <end position="152"/>
    </location>
</feature>
<reference evidence="4" key="1">
    <citation type="submission" date="2017-06" db="EMBL/GenBank/DDBJ databases">
        <authorList>
            <person name="Varghese N."/>
            <person name="Submissions S."/>
        </authorList>
    </citation>
    <scope>NUCLEOTIDE SEQUENCE [LARGE SCALE GENOMIC DNA]</scope>
    <source>
        <strain evidence="4">DSM 44485</strain>
    </source>
</reference>
<evidence type="ECO:0000313" key="4">
    <source>
        <dbReference type="Proteomes" id="UP000198420"/>
    </source>
</evidence>
<name>A0A238YB96_9ACTN</name>
<protein>
    <recommendedName>
        <fullName evidence="5">DUF3043 domain-containing protein</fullName>
    </recommendedName>
</protein>
<keyword evidence="2" id="KW-0812">Transmembrane</keyword>
<feature type="compositionally biased region" description="Basic and acidic residues" evidence="1">
    <location>
        <begin position="54"/>
        <end position="72"/>
    </location>
</feature>
<dbReference type="Proteomes" id="UP000198420">
    <property type="component" value="Unassembled WGS sequence"/>
</dbReference>
<dbReference type="OrthoDB" id="5194448at2"/>
<keyword evidence="2" id="KW-1133">Transmembrane helix</keyword>
<evidence type="ECO:0008006" key="5">
    <source>
        <dbReference type="Google" id="ProtNLM"/>
    </source>
</evidence>
<gene>
    <name evidence="3" type="ORF">SAMN06265355_105387</name>
</gene>
<keyword evidence="2" id="KW-0472">Membrane</keyword>
<dbReference type="Pfam" id="PF11241">
    <property type="entry name" value="DUF3043"/>
    <property type="match status" value="1"/>
</dbReference>
<dbReference type="EMBL" id="FZNP01000005">
    <property type="protein sequence ID" value="SNR68068.1"/>
    <property type="molecule type" value="Genomic_DNA"/>
</dbReference>